<dbReference type="InterPro" id="IPR013780">
    <property type="entry name" value="Glyco_hydro_b"/>
</dbReference>
<dbReference type="Pfam" id="PF14587">
    <property type="entry name" value="Glyco_hydr_30_2"/>
    <property type="match status" value="1"/>
</dbReference>
<dbReference type="InterPro" id="IPR039743">
    <property type="entry name" value="6GAL/EXGAL"/>
</dbReference>
<sequence length="515" mass="58300">MLSRFIYIILSLTFVGCSFSSKEGKEEQKHGKTTSLITVDVNTEFQEIENFGASDAWSCQFVGNWPMAKKDSIANWLFSKEFDAKGNPKGIGLSLWRFNLGAGSSFQGDNSGIKDTWRRAESFLLPNGNYDWTKQKGQVWFAQKAKELEVENLLVFLNSPPVNLTITGKAFAKNGKTNIAPKNYKQFAKYLATCIKGMENMGLKVDYISPFNEPQWDWSDGGQEGTPYLNSEINSITKVINNQFLADHISTKIDITEAGQINYLYQDDNRPKRGSQIDYFYNPNSDGYIGDLDLLNHSISAHSYFTTSPKKQLIDQRIKLNNTLKNNDVKYWMSEYCILGDNAGEIEGNGKDVGMNSALYMAKVIHHDLVDAQASAWHWWTAISAYDYKDGLIYIDKNESNGAYEDSKMLWVLGNYSRFIRPGYKRIKTIADESINTDDFLISAFTDSKKNKVILVIVALTDAELNFDLNANNKLVPKNMYTTSSNCNLKHVPIKNTTIHITEPSVTTIMYETKK</sequence>
<dbReference type="GO" id="GO:0045493">
    <property type="term" value="P:xylan catabolic process"/>
    <property type="evidence" value="ECO:0007669"/>
    <property type="project" value="UniProtKB-KW"/>
</dbReference>
<evidence type="ECO:0000313" key="3">
    <source>
        <dbReference type="Proteomes" id="UP001143543"/>
    </source>
</evidence>
<dbReference type="SUPFAM" id="SSF51445">
    <property type="entry name" value="(Trans)glycosidases"/>
    <property type="match status" value="1"/>
</dbReference>
<dbReference type="PANTHER" id="PTHR42767:SF1">
    <property type="entry name" value="ENDO-BETA-1,6-GALACTANASE-LIKE DOMAIN-CONTAINING PROTEIN"/>
    <property type="match status" value="1"/>
</dbReference>
<keyword evidence="2" id="KW-0624">Polysaccharide degradation</keyword>
<keyword evidence="2" id="KW-0858">Xylan degradation</keyword>
<dbReference type="InterPro" id="IPR017853">
    <property type="entry name" value="GH"/>
</dbReference>
<accession>A0ABQ5MJC7</accession>
<dbReference type="EMBL" id="BRVO01000002">
    <property type="protein sequence ID" value="GLB49499.1"/>
    <property type="molecule type" value="Genomic_DNA"/>
</dbReference>
<keyword evidence="2" id="KW-0378">Hydrolase</keyword>
<keyword evidence="2" id="KW-0326">Glycosidase</keyword>
<dbReference type="Proteomes" id="UP001143543">
    <property type="component" value="Unassembled WGS sequence"/>
</dbReference>
<dbReference type="Gene3D" id="3.20.20.80">
    <property type="entry name" value="Glycosidases"/>
    <property type="match status" value="1"/>
</dbReference>
<dbReference type="Gene3D" id="2.60.40.1180">
    <property type="entry name" value="Golgi alpha-mannosidase II"/>
    <property type="match status" value="1"/>
</dbReference>
<dbReference type="InterPro" id="IPR039514">
    <property type="entry name" value="6GAL-like"/>
</dbReference>
<dbReference type="PANTHER" id="PTHR42767">
    <property type="entry name" value="ENDO-BETA-1,6-GALACTANASE"/>
    <property type="match status" value="1"/>
</dbReference>
<keyword evidence="3" id="KW-1185">Reference proteome</keyword>
<keyword evidence="2" id="KW-0119">Carbohydrate metabolism</keyword>
<protein>
    <submittedName>
        <fullName evidence="2">Xylanase</fullName>
    </submittedName>
</protein>
<feature type="domain" description="Endo-beta-1,6-galactanase-like" evidence="1">
    <location>
        <begin position="37"/>
        <end position="394"/>
    </location>
</feature>
<reference evidence="2" key="1">
    <citation type="submission" date="2022-07" db="EMBL/GenBank/DDBJ databases">
        <title>Taxonomy of Novel Oxalotrophic and Methylotrophic Bacteria.</title>
        <authorList>
            <person name="Sahin N."/>
            <person name="Tani A."/>
        </authorList>
    </citation>
    <scope>NUCLEOTIDE SEQUENCE</scope>
    <source>
        <strain evidence="2">Y10</strain>
    </source>
</reference>
<evidence type="ECO:0000259" key="1">
    <source>
        <dbReference type="Pfam" id="PF14587"/>
    </source>
</evidence>
<proteinExistence type="predicted"/>
<gene>
    <name evidence="2" type="ORF">Y10_18670</name>
</gene>
<dbReference type="PROSITE" id="PS51257">
    <property type="entry name" value="PROKAR_LIPOPROTEIN"/>
    <property type="match status" value="1"/>
</dbReference>
<name>A0ABQ5MJC7_9FLAO</name>
<dbReference type="GO" id="GO:0016798">
    <property type="term" value="F:hydrolase activity, acting on glycosyl bonds"/>
    <property type="evidence" value="ECO:0007669"/>
    <property type="project" value="UniProtKB-KW"/>
</dbReference>
<organism evidence="2 3">
    <name type="scientific">Neptunitalea lumnitzerae</name>
    <dbReference type="NCBI Taxonomy" id="2965509"/>
    <lineage>
        <taxon>Bacteria</taxon>
        <taxon>Pseudomonadati</taxon>
        <taxon>Bacteroidota</taxon>
        <taxon>Flavobacteriia</taxon>
        <taxon>Flavobacteriales</taxon>
        <taxon>Flavobacteriaceae</taxon>
        <taxon>Neptunitalea</taxon>
    </lineage>
</organism>
<evidence type="ECO:0000313" key="2">
    <source>
        <dbReference type="EMBL" id="GLB49499.1"/>
    </source>
</evidence>
<comment type="caution">
    <text evidence="2">The sequence shown here is derived from an EMBL/GenBank/DDBJ whole genome shotgun (WGS) entry which is preliminary data.</text>
</comment>